<evidence type="ECO:0000256" key="4">
    <source>
        <dbReference type="ARBA" id="ARBA00023054"/>
    </source>
</evidence>
<feature type="coiled-coil region" evidence="6">
    <location>
        <begin position="383"/>
        <end position="503"/>
    </location>
</feature>
<dbReference type="Pfam" id="PF00386">
    <property type="entry name" value="C1q"/>
    <property type="match status" value="1"/>
</dbReference>
<dbReference type="Proteomes" id="UP001652642">
    <property type="component" value="Chromosome 3"/>
</dbReference>
<dbReference type="PROSITE" id="PS51041">
    <property type="entry name" value="EMI"/>
    <property type="match status" value="1"/>
</dbReference>
<dbReference type="PROSITE" id="PS50871">
    <property type="entry name" value="C1Q"/>
    <property type="match status" value="1"/>
</dbReference>
<feature type="domain" description="C1q" evidence="9">
    <location>
        <begin position="866"/>
        <end position="998"/>
    </location>
</feature>
<dbReference type="InterPro" id="IPR008983">
    <property type="entry name" value="Tumour_necrosis_fac-like_dom"/>
</dbReference>
<feature type="signal peptide" evidence="8">
    <location>
        <begin position="1"/>
        <end position="17"/>
    </location>
</feature>
<dbReference type="GO" id="GO:0030948">
    <property type="term" value="P:negative regulation of vascular endothelial growth factor receptor signaling pathway"/>
    <property type="evidence" value="ECO:0007669"/>
    <property type="project" value="TreeGrafter"/>
</dbReference>
<protein>
    <submittedName>
        <fullName evidence="12">Multimerin-2 isoform X1</fullName>
    </submittedName>
</protein>
<dbReference type="GO" id="GO:0005576">
    <property type="term" value="C:extracellular region"/>
    <property type="evidence" value="ECO:0007669"/>
    <property type="project" value="UniProtKB-SubCell"/>
</dbReference>
<dbReference type="PANTHER" id="PTHR15427">
    <property type="entry name" value="EMILIN ELASTIN MICROFIBRIL INTERFACE-LOCATED PROTEIN ELASTIN MICROFIBRIL INTERFACER"/>
    <property type="match status" value="1"/>
</dbReference>
<dbReference type="PANTHER" id="PTHR15427:SF6">
    <property type="entry name" value="MULTIMERIN-2"/>
    <property type="match status" value="1"/>
</dbReference>
<dbReference type="GeneID" id="110085612"/>
<organism evidence="11 12">
    <name type="scientific">Pogona vitticeps</name>
    <name type="common">central bearded dragon</name>
    <dbReference type="NCBI Taxonomy" id="103695"/>
    <lineage>
        <taxon>Eukaryota</taxon>
        <taxon>Metazoa</taxon>
        <taxon>Chordata</taxon>
        <taxon>Craniata</taxon>
        <taxon>Vertebrata</taxon>
        <taxon>Euteleostomi</taxon>
        <taxon>Lepidosauria</taxon>
        <taxon>Squamata</taxon>
        <taxon>Bifurcata</taxon>
        <taxon>Unidentata</taxon>
        <taxon>Episquamata</taxon>
        <taxon>Toxicofera</taxon>
        <taxon>Iguania</taxon>
        <taxon>Acrodonta</taxon>
        <taxon>Agamidae</taxon>
        <taxon>Amphibolurinae</taxon>
        <taxon>Pogona</taxon>
    </lineage>
</organism>
<evidence type="ECO:0000313" key="12">
    <source>
        <dbReference type="RefSeq" id="XP_020661610.2"/>
    </source>
</evidence>
<dbReference type="InterPro" id="IPR050392">
    <property type="entry name" value="Collagen/C1q_domain"/>
</dbReference>
<gene>
    <name evidence="12" type="primary">MMRN2</name>
</gene>
<keyword evidence="2" id="KW-0964">Secreted</keyword>
<dbReference type="GO" id="GO:0090051">
    <property type="term" value="P:negative regulation of cell migration involved in sprouting angiogenesis"/>
    <property type="evidence" value="ECO:0007669"/>
    <property type="project" value="TreeGrafter"/>
</dbReference>
<dbReference type="CTD" id="79812"/>
<keyword evidence="4 6" id="KW-0175">Coiled coil</keyword>
<feature type="coiled-coil region" evidence="6">
    <location>
        <begin position="280"/>
        <end position="307"/>
    </location>
</feature>
<sequence length="998" mass="114703">MIAKILLLCGTIELVQSDVRSRYPHGHKPWAQDHRMPTNPQRSSLPEEHWERELDSEETPSQASVTATERDNYDAGYHPSRNGNWCSSVRSRLVTYTAVCQTEKYIIKSQQPCPNGTPDCQKIMYRAALKPVYQVKQKVVSSLYWKCCPGYIGKDCEHHEPNFLPASADQLGSWEEDRETFSSQREIIETQQRHEALLEDLQNDIHQAASHLGVLQKAFHPNVSSTRGEASHNDSNQRAAWAAKSAEGQEQFLQQMLFPHVENFLRLHFHPVWASFNKSLQDLSTALKNLSQNVEANRRNIESFQESTVPKKDFQELGTKFESKIQDNVLKVEQMKREIESHFHQQQAAIHYNLTMIKADIDNKLKRNHKIQHMSFSALNHSIIDMRQEQNKLQGELEVLSRNLAFPVQLGSQNEPFADIDVQVLNQTLTEHAEQLRELYKESEEDYQELTRSISNLKVNLRQNIEEFRVDLIEKDLILEEYREDMERKILVLNDTLANIEQGHWDLQRSLKACHCENLPLGNKEDQMNVSQINREEIKQLEARLKDLAAAFPLIHHSIDFQQEQSRKLEGSMSLLKSHTETLSENIGTLKENDERMHGHIKYLNSSFNSLLMDAMRHEKALVAVLGDEIMDALSEDDSGTFFSPPNHQQVLDIRLILDHLKKQNVTLESLIDRIHSLEMEHENDSSPGKSTKQPVPEKEAEDIVQEVNSEHDRVKHMEPNHEAAMEDALDNPAYHDIMTLKKEIEHISKEMKKYESQWNHTSFCCNRTRVNFMEPLTISVENLREDLATTQQSFEEHLQIFQKLFGSNKELAATNISLDVAKIQSLVGRRMRKQLKVQDHQKIRDKKETNVRREGTLNGRNKIYLENMETGTAVAFYVRYPEDGASMSYLNGTYLNYGGGFYPEHGYFKSPQSGIYMIAISMELPPGPALGQLVFSNGHRMTLMSYKKIKANGGPMTIFALVELKKGEHMSFELVQGASVKQEPAGLSMAGFLIFKT</sequence>
<feature type="region of interest" description="Disordered" evidence="7">
    <location>
        <begin position="25"/>
        <end position="67"/>
    </location>
</feature>
<dbReference type="AlphaFoldDB" id="A0A6J0UQS2"/>
<dbReference type="InterPro" id="IPR011489">
    <property type="entry name" value="EMI_domain"/>
</dbReference>
<evidence type="ECO:0000256" key="5">
    <source>
        <dbReference type="ARBA" id="ARBA00023157"/>
    </source>
</evidence>
<accession>A0A6J0UQS2</accession>
<evidence type="ECO:0000259" key="9">
    <source>
        <dbReference type="PROSITE" id="PS50871"/>
    </source>
</evidence>
<dbReference type="SUPFAM" id="SSF49842">
    <property type="entry name" value="TNF-like"/>
    <property type="match status" value="1"/>
</dbReference>
<keyword evidence="3 8" id="KW-0732">Signal</keyword>
<feature type="region of interest" description="Disordered" evidence="7">
    <location>
        <begin position="679"/>
        <end position="702"/>
    </location>
</feature>
<evidence type="ECO:0000256" key="8">
    <source>
        <dbReference type="SAM" id="SignalP"/>
    </source>
</evidence>
<evidence type="ECO:0000256" key="1">
    <source>
        <dbReference type="ARBA" id="ARBA00004613"/>
    </source>
</evidence>
<dbReference type="Pfam" id="PF07546">
    <property type="entry name" value="EMI"/>
    <property type="match status" value="1"/>
</dbReference>
<keyword evidence="5" id="KW-1015">Disulfide bond</keyword>
<dbReference type="RefSeq" id="XP_020661610.2">
    <property type="nucleotide sequence ID" value="XM_020805951.2"/>
</dbReference>
<evidence type="ECO:0000256" key="2">
    <source>
        <dbReference type="ARBA" id="ARBA00022525"/>
    </source>
</evidence>
<keyword evidence="11" id="KW-1185">Reference proteome</keyword>
<proteinExistence type="predicted"/>
<evidence type="ECO:0000256" key="3">
    <source>
        <dbReference type="ARBA" id="ARBA00022729"/>
    </source>
</evidence>
<feature type="chain" id="PRO_5046410359" evidence="8">
    <location>
        <begin position="18"/>
        <end position="998"/>
    </location>
</feature>
<evidence type="ECO:0000256" key="6">
    <source>
        <dbReference type="SAM" id="Coils"/>
    </source>
</evidence>
<reference evidence="12" key="1">
    <citation type="submission" date="2025-08" db="UniProtKB">
        <authorList>
            <consortium name="RefSeq"/>
        </authorList>
    </citation>
    <scope>IDENTIFICATION</scope>
</reference>
<feature type="domain" description="EMI" evidence="10">
    <location>
        <begin position="82"/>
        <end position="158"/>
    </location>
</feature>
<evidence type="ECO:0000259" key="10">
    <source>
        <dbReference type="PROSITE" id="PS51041"/>
    </source>
</evidence>
<dbReference type="InterPro" id="IPR001073">
    <property type="entry name" value="C1q_dom"/>
</dbReference>
<comment type="subcellular location">
    <subcellularLocation>
        <location evidence="1">Secreted</location>
    </subcellularLocation>
</comment>
<evidence type="ECO:0000313" key="11">
    <source>
        <dbReference type="Proteomes" id="UP001652642"/>
    </source>
</evidence>
<name>A0A6J0UQS2_9SAUR</name>
<evidence type="ECO:0000256" key="7">
    <source>
        <dbReference type="SAM" id="MobiDB-lite"/>
    </source>
</evidence>
<dbReference type="Gene3D" id="2.60.120.40">
    <property type="match status" value="1"/>
</dbReference>